<proteinExistence type="inferred from homology"/>
<evidence type="ECO:0008006" key="11">
    <source>
        <dbReference type="Google" id="ProtNLM"/>
    </source>
</evidence>
<dbReference type="PANTHER" id="PTHR12040">
    <property type="entry name" value="ANTI-SILENCING PROTEIN 1"/>
    <property type="match status" value="1"/>
</dbReference>
<organism evidence="7 9">
    <name type="scientific">Plasmodiophora brassicae</name>
    <name type="common">Clubroot disease agent</name>
    <dbReference type="NCBI Taxonomy" id="37360"/>
    <lineage>
        <taxon>Eukaryota</taxon>
        <taxon>Sar</taxon>
        <taxon>Rhizaria</taxon>
        <taxon>Endomyxa</taxon>
        <taxon>Phytomyxea</taxon>
        <taxon>Plasmodiophorida</taxon>
        <taxon>Plasmodiophoridae</taxon>
        <taxon>Plasmodiophora</taxon>
    </lineage>
</organism>
<geneLocation type="mitochondrion" evidence="8"/>
<reference evidence="7 9" key="1">
    <citation type="submission" date="2015-02" db="EMBL/GenBank/DDBJ databases">
        <authorList>
            <person name="Chooi Y.-H."/>
        </authorList>
    </citation>
    <scope>NUCLEOTIDE SEQUENCE [LARGE SCALE GENOMIC DNA]</scope>
    <source>
        <strain evidence="7">E3</strain>
    </source>
</reference>
<sequence length="161" mass="18254">MPPINIENVEILDNPTQFKNPFQIQVTFECIPPGIREELEWKLIYVGSADDEKYDQLLDSVLVGPVSIGTSKFVFQAAAPDPGKIPEKDVLEVTVILLTCSYKGNEFIRVGYYVNNDYGTDETFNREPPEHVDIDKVYRNVLSSSPRVTRFPIEWDDGLVA</sequence>
<name>A0A0G4J5I1_PLABS</name>
<comment type="similarity">
    <text evidence="2">Belongs to the ASF1 family.</text>
</comment>
<keyword evidence="8" id="KW-0496">Mitochondrion</keyword>
<keyword evidence="9" id="KW-1185">Reference proteome</keyword>
<dbReference type="GO" id="GO:0042393">
    <property type="term" value="F:histone binding"/>
    <property type="evidence" value="ECO:0007669"/>
    <property type="project" value="TreeGrafter"/>
</dbReference>
<evidence type="ECO:0000256" key="6">
    <source>
        <dbReference type="ARBA" id="ARBA00023242"/>
    </source>
</evidence>
<keyword evidence="5" id="KW-0143">Chaperone</keyword>
<dbReference type="Gene3D" id="2.60.40.1490">
    <property type="entry name" value="Histone chaperone ASF1-like"/>
    <property type="match status" value="1"/>
</dbReference>
<dbReference type="PANTHER" id="PTHR12040:SF0">
    <property type="entry name" value="HISTONE CHAPERONE ASF1"/>
    <property type="match status" value="1"/>
</dbReference>
<evidence type="ECO:0000313" key="9">
    <source>
        <dbReference type="Proteomes" id="UP000039324"/>
    </source>
</evidence>
<dbReference type="EMBL" id="OVEO01000003">
    <property type="protein sequence ID" value="SPQ94967.1"/>
    <property type="molecule type" value="Genomic_DNA"/>
</dbReference>
<reference evidence="8 10" key="2">
    <citation type="submission" date="2018-03" db="EMBL/GenBank/DDBJ databases">
        <authorList>
            <person name="Fogelqvist J."/>
        </authorList>
    </citation>
    <scope>NUCLEOTIDE SEQUENCE [LARGE SCALE GENOMIC DNA]</scope>
</reference>
<dbReference type="OrthoDB" id="29755at2759"/>
<protein>
    <recommendedName>
        <fullName evidence="11">Anti-silencing function protein 1</fullName>
    </recommendedName>
</protein>
<dbReference type="EMBL" id="CDSF01000133">
    <property type="protein sequence ID" value="CEP02863.1"/>
    <property type="molecule type" value="Genomic_DNA"/>
</dbReference>
<dbReference type="GO" id="GO:0005634">
    <property type="term" value="C:nucleus"/>
    <property type="evidence" value="ECO:0007669"/>
    <property type="project" value="UniProtKB-SubCell"/>
</dbReference>
<dbReference type="OMA" id="DYADQEM"/>
<dbReference type="InterPro" id="IPR036747">
    <property type="entry name" value="ASF1-like_sf"/>
</dbReference>
<dbReference type="Pfam" id="PF04729">
    <property type="entry name" value="ASF1_hist_chap"/>
    <property type="match status" value="1"/>
</dbReference>
<dbReference type="GO" id="GO:0006335">
    <property type="term" value="P:DNA replication-dependent chromatin assembly"/>
    <property type="evidence" value="ECO:0007669"/>
    <property type="project" value="TreeGrafter"/>
</dbReference>
<dbReference type="SUPFAM" id="SSF101546">
    <property type="entry name" value="ASF1-like"/>
    <property type="match status" value="1"/>
</dbReference>
<evidence type="ECO:0000256" key="1">
    <source>
        <dbReference type="ARBA" id="ARBA00004123"/>
    </source>
</evidence>
<evidence type="ECO:0000313" key="10">
    <source>
        <dbReference type="Proteomes" id="UP000290189"/>
    </source>
</evidence>
<dbReference type="GO" id="GO:0000785">
    <property type="term" value="C:chromatin"/>
    <property type="evidence" value="ECO:0007669"/>
    <property type="project" value="TreeGrafter"/>
</dbReference>
<dbReference type="Proteomes" id="UP000290189">
    <property type="component" value="Unassembled WGS sequence"/>
</dbReference>
<evidence type="ECO:0000256" key="2">
    <source>
        <dbReference type="ARBA" id="ARBA00006051"/>
    </source>
</evidence>
<evidence type="ECO:0000313" key="7">
    <source>
        <dbReference type="EMBL" id="CEP02863.1"/>
    </source>
</evidence>
<comment type="subcellular location">
    <subcellularLocation>
        <location evidence="1">Nucleus</location>
    </subcellularLocation>
</comment>
<keyword evidence="4" id="KW-0804">Transcription</keyword>
<dbReference type="Proteomes" id="UP000039324">
    <property type="component" value="Unassembled WGS sequence"/>
</dbReference>
<keyword evidence="3" id="KW-0805">Transcription regulation</keyword>
<dbReference type="STRING" id="37360.A0A0G4J5I1"/>
<evidence type="ECO:0000256" key="4">
    <source>
        <dbReference type="ARBA" id="ARBA00023163"/>
    </source>
</evidence>
<evidence type="ECO:0000256" key="5">
    <source>
        <dbReference type="ARBA" id="ARBA00023186"/>
    </source>
</evidence>
<gene>
    <name evidence="7" type="ORF">PBRA_002830</name>
    <name evidence="8" type="ORF">PLBR_LOCUS2182</name>
</gene>
<keyword evidence="6" id="KW-0539">Nucleus</keyword>
<accession>A0A0G4J5I1</accession>
<evidence type="ECO:0000256" key="3">
    <source>
        <dbReference type="ARBA" id="ARBA00023015"/>
    </source>
</evidence>
<dbReference type="InterPro" id="IPR006818">
    <property type="entry name" value="ASF1-like"/>
</dbReference>
<dbReference type="AlphaFoldDB" id="A0A0G4J5I1"/>
<evidence type="ECO:0000313" key="8">
    <source>
        <dbReference type="EMBL" id="SPQ94967.1"/>
    </source>
</evidence>